<dbReference type="AlphaFoldDB" id="A0AAN7TSS1"/>
<name>A0AAN7TSS1_9MYCE</name>
<proteinExistence type="predicted"/>
<feature type="signal peptide" evidence="1">
    <location>
        <begin position="1"/>
        <end position="21"/>
    </location>
</feature>
<comment type="caution">
    <text evidence="2">The sequence shown here is derived from an EMBL/GenBank/DDBJ whole genome shotgun (WGS) entry which is preliminary data.</text>
</comment>
<evidence type="ECO:0008006" key="4">
    <source>
        <dbReference type="Google" id="ProtNLM"/>
    </source>
</evidence>
<feature type="chain" id="PRO_5042960413" description="Transmembrane protein" evidence="1">
    <location>
        <begin position="22"/>
        <end position="273"/>
    </location>
</feature>
<evidence type="ECO:0000313" key="3">
    <source>
        <dbReference type="Proteomes" id="UP001344447"/>
    </source>
</evidence>
<sequence length="273" mass="30878">MNSVNILFLIIFLQTIFISTSFGILDQSETESTFNIQFIPLVPSLLLSSKIVNFDILCINRTYNFQLETCVYINDDCISDSFLNIHQVYSNSSSTSPTNYIYQIDIFGQSTTTQKPGCKNITIEPTLTSQFNCSKDNFNGLWKQFNQLNVTCQQNVNVDTFYKYSVDQCSNITGQLNKCSYLPSTNYPTCPFNSILFSGDPFTPTITTYSNGDCYHDNIIDINKLSCSQNPHYQLNCYDKPYNSSNTSSPLFSQSSSILSFLLILLVSLISLF</sequence>
<gene>
    <name evidence="2" type="ORF">RB653_010200</name>
</gene>
<keyword evidence="3" id="KW-1185">Reference proteome</keyword>
<keyword evidence="1" id="KW-0732">Signal</keyword>
<dbReference type="EMBL" id="JAVFKY010000006">
    <property type="protein sequence ID" value="KAK5574945.1"/>
    <property type="molecule type" value="Genomic_DNA"/>
</dbReference>
<evidence type="ECO:0000256" key="1">
    <source>
        <dbReference type="SAM" id="SignalP"/>
    </source>
</evidence>
<dbReference type="Proteomes" id="UP001344447">
    <property type="component" value="Unassembled WGS sequence"/>
</dbReference>
<accession>A0AAN7TSS1</accession>
<organism evidence="2 3">
    <name type="scientific">Dictyostelium firmibasis</name>
    <dbReference type="NCBI Taxonomy" id="79012"/>
    <lineage>
        <taxon>Eukaryota</taxon>
        <taxon>Amoebozoa</taxon>
        <taxon>Evosea</taxon>
        <taxon>Eumycetozoa</taxon>
        <taxon>Dictyostelia</taxon>
        <taxon>Dictyosteliales</taxon>
        <taxon>Dictyosteliaceae</taxon>
        <taxon>Dictyostelium</taxon>
    </lineage>
</organism>
<reference evidence="2 3" key="1">
    <citation type="submission" date="2023-11" db="EMBL/GenBank/DDBJ databases">
        <title>Dfirmibasis_genome.</title>
        <authorList>
            <person name="Edelbroek B."/>
            <person name="Kjellin J."/>
            <person name="Jerlstrom-Hultqvist J."/>
            <person name="Soderbom F."/>
        </authorList>
    </citation>
    <scope>NUCLEOTIDE SEQUENCE [LARGE SCALE GENOMIC DNA]</scope>
    <source>
        <strain evidence="2 3">TNS-C-14</strain>
    </source>
</reference>
<evidence type="ECO:0000313" key="2">
    <source>
        <dbReference type="EMBL" id="KAK5574945.1"/>
    </source>
</evidence>
<protein>
    <recommendedName>
        <fullName evidence="4">Transmembrane protein</fullName>
    </recommendedName>
</protein>